<name>A0ABQ0L6Z7_MYCCL</name>
<protein>
    <submittedName>
        <fullName evidence="1">Uncharacterized protein</fullName>
    </submittedName>
</protein>
<proteinExistence type="predicted"/>
<accession>A0ABQ0L6Z7</accession>
<keyword evidence="2" id="KW-1185">Reference proteome</keyword>
<sequence length="116" mass="13188">MDRTSQFYSEIHEVSQFGCRRVCDAFQSCNPEVHQFHPSPWPSCTTKVSPQGITLNADSGTDTMKTTLKVGVRSTSSSAFPTHSVTKFRRLNLHSHFPEHFFIMETGSVDCLWFGW</sequence>
<dbReference type="EMBL" id="DF842913">
    <property type="protein sequence ID" value="GAT46858.1"/>
    <property type="molecule type" value="Genomic_DNA"/>
</dbReference>
<evidence type="ECO:0000313" key="1">
    <source>
        <dbReference type="EMBL" id="GAT46858.1"/>
    </source>
</evidence>
<organism evidence="1 2">
    <name type="scientific">Mycena chlorophos</name>
    <name type="common">Agaric fungus</name>
    <name type="synonym">Agaricus chlorophos</name>
    <dbReference type="NCBI Taxonomy" id="658473"/>
    <lineage>
        <taxon>Eukaryota</taxon>
        <taxon>Fungi</taxon>
        <taxon>Dikarya</taxon>
        <taxon>Basidiomycota</taxon>
        <taxon>Agaricomycotina</taxon>
        <taxon>Agaricomycetes</taxon>
        <taxon>Agaricomycetidae</taxon>
        <taxon>Agaricales</taxon>
        <taxon>Marasmiineae</taxon>
        <taxon>Mycenaceae</taxon>
        <taxon>Mycena</taxon>
    </lineage>
</organism>
<dbReference type="Proteomes" id="UP000815677">
    <property type="component" value="Unassembled WGS sequence"/>
</dbReference>
<reference evidence="1" key="1">
    <citation type="submission" date="2014-09" db="EMBL/GenBank/DDBJ databases">
        <title>Genome sequence of the luminous mushroom Mycena chlorophos for searching fungal bioluminescence genes.</title>
        <authorList>
            <person name="Tanaka Y."/>
            <person name="Kasuga D."/>
            <person name="Oba Y."/>
            <person name="Hase S."/>
            <person name="Sato K."/>
            <person name="Oba Y."/>
            <person name="Sakakibara Y."/>
        </authorList>
    </citation>
    <scope>NUCLEOTIDE SEQUENCE</scope>
</reference>
<gene>
    <name evidence="1" type="ORF">MCHLO_04357</name>
</gene>
<evidence type="ECO:0000313" key="2">
    <source>
        <dbReference type="Proteomes" id="UP000815677"/>
    </source>
</evidence>